<dbReference type="RefSeq" id="WP_007257174.1">
    <property type="nucleotide sequence ID" value="NZ_CH724111.1"/>
</dbReference>
<evidence type="ECO:0000313" key="2">
    <source>
        <dbReference type="Proteomes" id="UP000003635"/>
    </source>
</evidence>
<name>Q2CGT8_OCEGH</name>
<dbReference type="AlphaFoldDB" id="Q2CGT8"/>
<reference evidence="1 2" key="1">
    <citation type="journal article" date="2010" name="J. Bacteriol.">
        <title>Genome sequences of Oceanicola granulosus HTCC2516(T) and Oceanicola batsensis HTCC2597(TDelta).</title>
        <authorList>
            <person name="Thrash J.C."/>
            <person name="Cho J.C."/>
            <person name="Vergin K.L."/>
            <person name="Giovannoni S.J."/>
        </authorList>
    </citation>
    <scope>NUCLEOTIDE SEQUENCE [LARGE SCALE GENOMIC DNA]</scope>
    <source>
        <strain evidence="2">ATCC BAA-861 / DSM 15982 / KCTC 12143 / HTCC2516</strain>
    </source>
</reference>
<dbReference type="HOGENOM" id="CLU_208324_0_0_5"/>
<keyword evidence="2" id="KW-1185">Reference proteome</keyword>
<dbReference type="EMBL" id="AAOT01000008">
    <property type="protein sequence ID" value="EAR51847.1"/>
    <property type="molecule type" value="Genomic_DNA"/>
</dbReference>
<comment type="caution">
    <text evidence="1">The sequence shown here is derived from an EMBL/GenBank/DDBJ whole genome shotgun (WGS) entry which is preliminary data.</text>
</comment>
<dbReference type="Proteomes" id="UP000003635">
    <property type="component" value="Unassembled WGS sequence"/>
</dbReference>
<dbReference type="STRING" id="314256.OG2516_16139"/>
<protein>
    <submittedName>
        <fullName evidence="1">Uncharacterized protein</fullName>
    </submittedName>
</protein>
<accession>Q2CGT8</accession>
<evidence type="ECO:0000313" key="1">
    <source>
        <dbReference type="EMBL" id="EAR51847.1"/>
    </source>
</evidence>
<proteinExistence type="predicted"/>
<gene>
    <name evidence="1" type="ORF">OG2516_16139</name>
</gene>
<dbReference type="eggNOG" id="ENOG5033BXB">
    <property type="taxonomic scope" value="Bacteria"/>
</dbReference>
<sequence>MEEQVQDAILTELQRQSEDPECNFNLFQAGSRLAVDGEIDLDALVLAIVGSLAGGP</sequence>
<organism evidence="1 2">
    <name type="scientific">Oceanicola granulosus (strain ATCC BAA-861 / DSM 15982 / KCTC 12143 / HTCC2516)</name>
    <dbReference type="NCBI Taxonomy" id="314256"/>
    <lineage>
        <taxon>Bacteria</taxon>
        <taxon>Pseudomonadati</taxon>
        <taxon>Pseudomonadota</taxon>
        <taxon>Alphaproteobacteria</taxon>
        <taxon>Rhodobacterales</taxon>
        <taxon>Roseobacteraceae</taxon>
        <taxon>Oceanicola</taxon>
    </lineage>
</organism>